<gene>
    <name evidence="4" type="ORF">DFR48_102382</name>
</gene>
<dbReference type="AlphaFoldDB" id="A0A6I7HSX4"/>
<comment type="caution">
    <text evidence="4">The sequence shown here is derived from an EMBL/GenBank/DDBJ whole genome shotgun (WGS) entry which is preliminary data.</text>
</comment>
<evidence type="ECO:0000256" key="2">
    <source>
        <dbReference type="ARBA" id="ARBA00023002"/>
    </source>
</evidence>
<dbReference type="PRINTS" id="PR00081">
    <property type="entry name" value="GDHRDH"/>
</dbReference>
<keyword evidence="5" id="KW-1185">Reference proteome</keyword>
<dbReference type="NCBIfam" id="NF004823">
    <property type="entry name" value="PRK06179.1"/>
    <property type="match status" value="1"/>
</dbReference>
<dbReference type="Gene3D" id="3.40.50.720">
    <property type="entry name" value="NAD(P)-binding Rossmann-like Domain"/>
    <property type="match status" value="1"/>
</dbReference>
<dbReference type="SUPFAM" id="SSF51735">
    <property type="entry name" value="NAD(P)-binding Rossmann-fold domains"/>
    <property type="match status" value="1"/>
</dbReference>
<evidence type="ECO:0000313" key="5">
    <source>
        <dbReference type="Proteomes" id="UP000252582"/>
    </source>
</evidence>
<dbReference type="PRINTS" id="PR00080">
    <property type="entry name" value="SDRFAMILY"/>
</dbReference>
<organism evidence="4 5">
    <name type="scientific">Ciceribacter lividus</name>
    <dbReference type="NCBI Taxonomy" id="1197950"/>
    <lineage>
        <taxon>Bacteria</taxon>
        <taxon>Pseudomonadati</taxon>
        <taxon>Pseudomonadota</taxon>
        <taxon>Alphaproteobacteria</taxon>
        <taxon>Hyphomicrobiales</taxon>
        <taxon>Rhizobiaceae</taxon>
        <taxon>Ciceribacter</taxon>
    </lineage>
</organism>
<proteinExistence type="inferred from homology"/>
<evidence type="ECO:0000313" key="4">
    <source>
        <dbReference type="EMBL" id="RCW27892.1"/>
    </source>
</evidence>
<dbReference type="Pfam" id="PF00106">
    <property type="entry name" value="adh_short"/>
    <property type="match status" value="1"/>
</dbReference>
<dbReference type="PANTHER" id="PTHR44169:SF6">
    <property type="entry name" value="NADPH-DEPENDENT 1-ACYLDIHYDROXYACETONE PHOSPHATE REDUCTASE"/>
    <property type="match status" value="1"/>
</dbReference>
<dbReference type="InterPro" id="IPR002347">
    <property type="entry name" value="SDR_fam"/>
</dbReference>
<accession>A0A6I7HSX4</accession>
<dbReference type="RefSeq" id="WP_114362250.1">
    <property type="nucleotide sequence ID" value="NZ_QPIX01000002.1"/>
</dbReference>
<evidence type="ECO:0000256" key="3">
    <source>
        <dbReference type="RuleBase" id="RU000363"/>
    </source>
</evidence>
<dbReference type="GO" id="GO:0016491">
    <property type="term" value="F:oxidoreductase activity"/>
    <property type="evidence" value="ECO:0007669"/>
    <property type="project" value="UniProtKB-KW"/>
</dbReference>
<dbReference type="PANTHER" id="PTHR44169">
    <property type="entry name" value="NADPH-DEPENDENT 1-ACYLDIHYDROXYACETONE PHOSPHATE REDUCTASE"/>
    <property type="match status" value="1"/>
</dbReference>
<evidence type="ECO:0000256" key="1">
    <source>
        <dbReference type="ARBA" id="ARBA00006484"/>
    </source>
</evidence>
<sequence>MSNYTPVALVTGASGGIGFETAKALRSAGYTVFGTSRRASEGASIDGISLLPCDVTDDASVAALVTQLVEKAGRIDVLVNNAGGALIAAAEESSVDQAKALFDLNVFGVIRMTNAVLPIMRSQRSGRIINIGSVVGFVPSPFSALYAATKHAVEGYSQSLDHEVRNLGIRVLLIEPAFTRTSLDHNATGPDRKLAVYDEQRNAMVGVWQQAIKTGDPPQVVAGAVVAAVSDKKPKLQNPATKMARQLFLLRRLVPANAFDKSLRKHMKLRA</sequence>
<keyword evidence="2" id="KW-0560">Oxidoreductase</keyword>
<reference evidence="4 5" key="1">
    <citation type="submission" date="2018-07" db="EMBL/GenBank/DDBJ databases">
        <title>Genomic Encyclopedia of Type Strains, Phase IV (KMG-IV): sequencing the most valuable type-strain genomes for metagenomic binning, comparative biology and taxonomic classification.</title>
        <authorList>
            <person name="Goeker M."/>
        </authorList>
    </citation>
    <scope>NUCLEOTIDE SEQUENCE [LARGE SCALE GENOMIC DNA]</scope>
    <source>
        <strain evidence="4 5">DSM 25528</strain>
    </source>
</reference>
<dbReference type="InterPro" id="IPR036291">
    <property type="entry name" value="NAD(P)-bd_dom_sf"/>
</dbReference>
<name>A0A6I7HSX4_9HYPH</name>
<dbReference type="EMBL" id="QPIX01000002">
    <property type="protein sequence ID" value="RCW27892.1"/>
    <property type="molecule type" value="Genomic_DNA"/>
</dbReference>
<comment type="similarity">
    <text evidence="1 3">Belongs to the short-chain dehydrogenases/reductases (SDR) family.</text>
</comment>
<dbReference type="Proteomes" id="UP000252582">
    <property type="component" value="Unassembled WGS sequence"/>
</dbReference>
<protein>
    <submittedName>
        <fullName evidence="4">Short-subunit dehydrogenase</fullName>
    </submittedName>
</protein>
<dbReference type="CDD" id="cd05374">
    <property type="entry name" value="17beta-HSD-like_SDR_c"/>
    <property type="match status" value="1"/>
</dbReference>